<dbReference type="AlphaFoldDB" id="A0A9P0TND5"/>
<dbReference type="EMBL" id="CALOZG010000042">
    <property type="protein sequence ID" value="CAH4034894.1"/>
    <property type="molecule type" value="Genomic_DNA"/>
</dbReference>
<proteinExistence type="predicted"/>
<gene>
    <name evidence="1" type="ORF">PIBRA_LOCUS11028</name>
</gene>
<evidence type="ECO:0000313" key="2">
    <source>
        <dbReference type="Proteomes" id="UP001152562"/>
    </source>
</evidence>
<evidence type="ECO:0000313" key="1">
    <source>
        <dbReference type="EMBL" id="CAH4034894.1"/>
    </source>
</evidence>
<reference evidence="1" key="1">
    <citation type="submission" date="2022-05" db="EMBL/GenBank/DDBJ databases">
        <authorList>
            <person name="Okamura Y."/>
        </authorList>
    </citation>
    <scope>NUCLEOTIDE SEQUENCE</scope>
</reference>
<comment type="caution">
    <text evidence="1">The sequence shown here is derived from an EMBL/GenBank/DDBJ whole genome shotgun (WGS) entry which is preliminary data.</text>
</comment>
<organism evidence="1 2">
    <name type="scientific">Pieris brassicae</name>
    <name type="common">White butterfly</name>
    <name type="synonym">Large white butterfly</name>
    <dbReference type="NCBI Taxonomy" id="7116"/>
    <lineage>
        <taxon>Eukaryota</taxon>
        <taxon>Metazoa</taxon>
        <taxon>Ecdysozoa</taxon>
        <taxon>Arthropoda</taxon>
        <taxon>Hexapoda</taxon>
        <taxon>Insecta</taxon>
        <taxon>Pterygota</taxon>
        <taxon>Neoptera</taxon>
        <taxon>Endopterygota</taxon>
        <taxon>Lepidoptera</taxon>
        <taxon>Glossata</taxon>
        <taxon>Ditrysia</taxon>
        <taxon>Papilionoidea</taxon>
        <taxon>Pieridae</taxon>
        <taxon>Pierinae</taxon>
        <taxon>Pieris</taxon>
    </lineage>
</organism>
<name>A0A9P0TND5_PIEBR</name>
<accession>A0A9P0TND5</accession>
<keyword evidence="2" id="KW-1185">Reference proteome</keyword>
<protein>
    <submittedName>
        <fullName evidence="1">Uncharacterized protein</fullName>
    </submittedName>
</protein>
<sequence>MGGAQIKQKPSKNTSVLFAQVSSLSTERSTIGVKGVLSSLSLMAPPNRAISTSALHFYKGISGRQGHSST</sequence>
<dbReference type="Proteomes" id="UP001152562">
    <property type="component" value="Unassembled WGS sequence"/>
</dbReference>